<dbReference type="PANTHER" id="PTHR10617">
    <property type="entry name" value="ELECTRON TRANSFER FLAVOPROTEIN-UBIQUINONE OXIDOREDUCTASE"/>
    <property type="match status" value="1"/>
</dbReference>
<evidence type="ECO:0000256" key="11">
    <source>
        <dbReference type="ARBA" id="ARBA00023014"/>
    </source>
</evidence>
<evidence type="ECO:0000256" key="12">
    <source>
        <dbReference type="ARBA" id="ARBA00023075"/>
    </source>
</evidence>
<keyword evidence="5 14" id="KW-0479">Metal-binding</keyword>
<evidence type="ECO:0000256" key="8">
    <source>
        <dbReference type="ARBA" id="ARBA00022982"/>
    </source>
</evidence>
<comment type="catalytic activity">
    <reaction evidence="14">
        <text>a ubiquinone + reduced [electron-transfer flavoprotein] = a ubiquinol + oxidized [electron-transfer flavoprotein] + H(+)</text>
        <dbReference type="Rhea" id="RHEA:24052"/>
        <dbReference type="Rhea" id="RHEA-COMP:9565"/>
        <dbReference type="Rhea" id="RHEA-COMP:9566"/>
        <dbReference type="Rhea" id="RHEA-COMP:10685"/>
        <dbReference type="Rhea" id="RHEA-COMP:10686"/>
        <dbReference type="ChEBI" id="CHEBI:15378"/>
        <dbReference type="ChEBI" id="CHEBI:16389"/>
        <dbReference type="ChEBI" id="CHEBI:17976"/>
        <dbReference type="ChEBI" id="CHEBI:57692"/>
        <dbReference type="ChEBI" id="CHEBI:58307"/>
        <dbReference type="EC" id="1.5.5.1"/>
    </reaction>
</comment>
<evidence type="ECO:0000256" key="2">
    <source>
        <dbReference type="ARBA" id="ARBA00004370"/>
    </source>
</evidence>
<evidence type="ECO:0000256" key="7">
    <source>
        <dbReference type="ARBA" id="ARBA00022946"/>
    </source>
</evidence>
<evidence type="ECO:0000256" key="14">
    <source>
        <dbReference type="RuleBase" id="RU366068"/>
    </source>
</evidence>
<evidence type="ECO:0000259" key="15">
    <source>
        <dbReference type="Pfam" id="PF05187"/>
    </source>
</evidence>
<keyword evidence="13" id="KW-0472">Membrane</keyword>
<keyword evidence="12 14" id="KW-0830">Ubiquinone</keyword>
<dbReference type="GO" id="GO:0051539">
    <property type="term" value="F:4 iron, 4 sulfur cluster binding"/>
    <property type="evidence" value="ECO:0007669"/>
    <property type="project" value="UniProtKB-UniRule"/>
</dbReference>
<dbReference type="Pfam" id="PF21162">
    <property type="entry name" value="ETFQO_UQ-bd"/>
    <property type="match status" value="1"/>
</dbReference>
<keyword evidence="9 14" id="KW-0560">Oxidoreductase</keyword>
<dbReference type="Pfam" id="PF05187">
    <property type="entry name" value="Fer4_ETF_QO"/>
    <property type="match status" value="1"/>
</dbReference>
<evidence type="ECO:0000256" key="10">
    <source>
        <dbReference type="ARBA" id="ARBA00023004"/>
    </source>
</evidence>
<feature type="domain" description="ETF-QO/FixX C-terminal" evidence="15">
    <location>
        <begin position="450"/>
        <end position="552"/>
    </location>
</feature>
<evidence type="ECO:0000313" key="18">
    <source>
        <dbReference type="Proteomes" id="UP000663722"/>
    </source>
</evidence>
<evidence type="ECO:0000256" key="9">
    <source>
        <dbReference type="ARBA" id="ARBA00023002"/>
    </source>
</evidence>
<keyword evidence="11 14" id="KW-0411">Iron-sulfur</keyword>
<evidence type="ECO:0000256" key="1">
    <source>
        <dbReference type="ARBA" id="ARBA00001974"/>
    </source>
</evidence>
<dbReference type="PANTHER" id="PTHR10617:SF107">
    <property type="entry name" value="ELECTRON TRANSFER FLAVOPROTEIN-UBIQUINONE OXIDOREDUCTASE, MITOCHONDRIAL"/>
    <property type="match status" value="1"/>
</dbReference>
<comment type="function">
    <text evidence="14">Accepts electrons from ETF and reduces ubiquinone.</text>
</comment>
<sequence>MNTERESIEFDILFVGGGPASLAGAIKLMQLAKEKNTELEVALIEKGADIGSHALSGAVLNPIALKELIPDFMEKGCPIEATVREDEFYFLTQNNSRRLPFISKYMHNKGFYVISLSRFTKWLAEIAEDMGVNIFPGFAGKEVLYAPDQKTIVGVRTGDKGLGKDGEPKGNFEPGMDLLAKVTVFGEGARGSLTQEIGQKLDIFSGKMPQVYETGIKEVIQLPEDNYFATSDGNDIHTFGYPLGLNIPGGGFIYEMTENQIALGFLVGLSYENPMLDLYDEFMKFKQHPFVADIIRNGKVLEQGARTVSTGGYFTMPRLATHGGMFIGGSAAMQNSPALKGIHVSMKSGMLAAEACAKALEKDSFTRETLEYYPQLFEKSWARQEIYEGRNFSQALSKKVPAKFIHLGAQYFTKGKGIRDRLPSEEDCTTFEQARENRGRTDFNKNTLDGVLYVDKLTGVYLSKTMHREDQPPHIIVHDPNLCVNACYETYKNPCTRFCPGNVYEIETDEKTSRRQLKLNPSNCLHCKTCDIKDPYRNITWTCPEGGDGPGYAVL</sequence>
<evidence type="ECO:0000256" key="5">
    <source>
        <dbReference type="ARBA" id="ARBA00022723"/>
    </source>
</evidence>
<evidence type="ECO:0000313" key="17">
    <source>
        <dbReference type="EMBL" id="QTA88357.1"/>
    </source>
</evidence>
<comment type="cofactor">
    <cofactor evidence="1 14">
        <name>FAD</name>
        <dbReference type="ChEBI" id="CHEBI:57692"/>
    </cofactor>
</comment>
<dbReference type="Proteomes" id="UP000663722">
    <property type="component" value="Chromosome"/>
</dbReference>
<keyword evidence="7" id="KW-0809">Transit peptide</keyword>
<dbReference type="GO" id="GO:0046872">
    <property type="term" value="F:metal ion binding"/>
    <property type="evidence" value="ECO:0007669"/>
    <property type="project" value="UniProtKB-KW"/>
</dbReference>
<organism evidence="17 18">
    <name type="scientific">Desulfonema magnum</name>
    <dbReference type="NCBI Taxonomy" id="45655"/>
    <lineage>
        <taxon>Bacteria</taxon>
        <taxon>Pseudomonadati</taxon>
        <taxon>Thermodesulfobacteriota</taxon>
        <taxon>Desulfobacteria</taxon>
        <taxon>Desulfobacterales</taxon>
        <taxon>Desulfococcaceae</taxon>
        <taxon>Desulfonema</taxon>
    </lineage>
</organism>
<protein>
    <recommendedName>
        <fullName evidence="14">Electron transfer flavoprotein-ubiquinone oxidoreductase</fullName>
        <shortName evidence="14">ETF-QO</shortName>
        <ecNumber evidence="14">1.5.5.1</ecNumber>
    </recommendedName>
</protein>
<dbReference type="InterPro" id="IPR049398">
    <property type="entry name" value="ETF-QO/FixC_UQ-bd"/>
</dbReference>
<keyword evidence="10 14" id="KW-0408">Iron</keyword>
<dbReference type="GO" id="GO:0004174">
    <property type="term" value="F:electron-transferring-flavoprotein dehydrogenase activity"/>
    <property type="evidence" value="ECO:0007669"/>
    <property type="project" value="UniProtKB-UniRule"/>
</dbReference>
<dbReference type="AlphaFoldDB" id="A0A975BMN5"/>
<dbReference type="Gene3D" id="3.50.50.60">
    <property type="entry name" value="FAD/NAD(P)-binding domain"/>
    <property type="match status" value="1"/>
</dbReference>
<dbReference type="EC" id="1.5.5.1" evidence="14"/>
<keyword evidence="18" id="KW-1185">Reference proteome</keyword>
<evidence type="ECO:0000256" key="6">
    <source>
        <dbReference type="ARBA" id="ARBA00022827"/>
    </source>
</evidence>
<dbReference type="RefSeq" id="WP_207683156.1">
    <property type="nucleotide sequence ID" value="NZ_CP061800.1"/>
</dbReference>
<gene>
    <name evidence="17" type="ORF">dnm_044010</name>
</gene>
<dbReference type="GO" id="GO:0016020">
    <property type="term" value="C:membrane"/>
    <property type="evidence" value="ECO:0007669"/>
    <property type="project" value="UniProtKB-SubCell"/>
</dbReference>
<evidence type="ECO:0000256" key="13">
    <source>
        <dbReference type="ARBA" id="ARBA00023136"/>
    </source>
</evidence>
<feature type="domain" description="ETF-QO/FixC ubiquinone-binding" evidence="16">
    <location>
        <begin position="212"/>
        <end position="308"/>
    </location>
</feature>
<dbReference type="SUPFAM" id="SSF54373">
    <property type="entry name" value="FAD-linked reductases, C-terminal domain"/>
    <property type="match status" value="1"/>
</dbReference>
<dbReference type="Gene3D" id="3.30.70.20">
    <property type="match status" value="1"/>
</dbReference>
<comment type="subcellular location">
    <subcellularLocation>
        <location evidence="2">Membrane</location>
    </subcellularLocation>
</comment>
<accession>A0A975BMN5</accession>
<name>A0A975BMN5_9BACT</name>
<dbReference type="SUPFAM" id="SSF51905">
    <property type="entry name" value="FAD/NAD(P)-binding domain"/>
    <property type="match status" value="1"/>
</dbReference>
<dbReference type="EMBL" id="CP061800">
    <property type="protein sequence ID" value="QTA88357.1"/>
    <property type="molecule type" value="Genomic_DNA"/>
</dbReference>
<keyword evidence="8 14" id="KW-0249">Electron transport</keyword>
<keyword evidence="4 14" id="KW-0285">Flavoprotein</keyword>
<keyword evidence="6 14" id="KW-0274">FAD</keyword>
<dbReference type="InterPro" id="IPR040156">
    <property type="entry name" value="ETF-QO"/>
</dbReference>
<keyword evidence="3 14" id="KW-0813">Transport</keyword>
<dbReference type="KEGG" id="dmm:dnm_044010"/>
<evidence type="ECO:0000259" key="16">
    <source>
        <dbReference type="Pfam" id="PF21162"/>
    </source>
</evidence>
<reference evidence="17" key="1">
    <citation type="journal article" date="2021" name="Microb. Physiol.">
        <title>Proteogenomic Insights into the Physiology of Marine, Sulfate-Reducing, Filamentous Desulfonema limicola and Desulfonema magnum.</title>
        <authorList>
            <person name="Schnaars V."/>
            <person name="Wohlbrand L."/>
            <person name="Scheve S."/>
            <person name="Hinrichs C."/>
            <person name="Reinhardt R."/>
            <person name="Rabus R."/>
        </authorList>
    </citation>
    <scope>NUCLEOTIDE SEQUENCE</scope>
    <source>
        <strain evidence="17">4be13</strain>
    </source>
</reference>
<dbReference type="InterPro" id="IPR007859">
    <property type="entry name" value="ETF-QO/FixX_C"/>
</dbReference>
<evidence type="ECO:0000256" key="4">
    <source>
        <dbReference type="ARBA" id="ARBA00022630"/>
    </source>
</evidence>
<dbReference type="Gene3D" id="3.30.9.90">
    <property type="match status" value="1"/>
</dbReference>
<comment type="cofactor">
    <cofactor evidence="14">
        <name>[4Fe-4S] cluster</name>
        <dbReference type="ChEBI" id="CHEBI:49883"/>
    </cofactor>
    <text evidence="14">Binds 1 [4Fe-4S] cluster.</text>
</comment>
<dbReference type="SUPFAM" id="SSF54862">
    <property type="entry name" value="4Fe-4S ferredoxins"/>
    <property type="match status" value="1"/>
</dbReference>
<proteinExistence type="predicted"/>
<dbReference type="InterPro" id="IPR036188">
    <property type="entry name" value="FAD/NAD-bd_sf"/>
</dbReference>
<dbReference type="FunFam" id="3.30.70.20:FF:000015">
    <property type="entry name" value="Electron transfer flavoprotein-ubiquinone oxidoreductase"/>
    <property type="match status" value="1"/>
</dbReference>
<evidence type="ECO:0000256" key="3">
    <source>
        <dbReference type="ARBA" id="ARBA00022448"/>
    </source>
</evidence>